<accession>A0A1F4U3F8</accession>
<dbReference type="PANTHER" id="PTHR47245:SF2">
    <property type="entry name" value="PEPTIDYL-PROLYL CIS-TRANS ISOMERASE HP_0175-RELATED"/>
    <property type="match status" value="1"/>
</dbReference>
<evidence type="ECO:0000256" key="2">
    <source>
        <dbReference type="PROSITE-ProRule" id="PRU00339"/>
    </source>
</evidence>
<dbReference type="Proteomes" id="UP000179242">
    <property type="component" value="Unassembled WGS sequence"/>
</dbReference>
<gene>
    <name evidence="4" type="ORF">A2438_08125</name>
</gene>
<dbReference type="InterPro" id="IPR046357">
    <property type="entry name" value="PPIase_dom_sf"/>
</dbReference>
<dbReference type="Gene3D" id="3.10.50.40">
    <property type="match status" value="1"/>
</dbReference>
<name>A0A1F4U3F8_UNCSA</name>
<dbReference type="SUPFAM" id="SSF48452">
    <property type="entry name" value="TPR-like"/>
    <property type="match status" value="1"/>
</dbReference>
<dbReference type="InterPro" id="IPR023058">
    <property type="entry name" value="PPIase_PpiC_CS"/>
</dbReference>
<dbReference type="PROSITE" id="PS50198">
    <property type="entry name" value="PPIC_PPIASE_2"/>
    <property type="match status" value="1"/>
</dbReference>
<dbReference type="Gene3D" id="1.10.4030.10">
    <property type="entry name" value="Porin chaperone SurA, peptide-binding domain"/>
    <property type="match status" value="1"/>
</dbReference>
<dbReference type="Gene3D" id="1.25.40.10">
    <property type="entry name" value="Tetratricopeptide repeat domain"/>
    <property type="match status" value="2"/>
</dbReference>
<proteinExistence type="predicted"/>
<dbReference type="InterPro" id="IPR050245">
    <property type="entry name" value="PrsA_foldase"/>
</dbReference>
<dbReference type="AlphaFoldDB" id="A0A1F4U3F8"/>
<feature type="repeat" description="TPR" evidence="2">
    <location>
        <begin position="374"/>
        <end position="407"/>
    </location>
</feature>
<evidence type="ECO:0000313" key="4">
    <source>
        <dbReference type="EMBL" id="OGC39508.1"/>
    </source>
</evidence>
<dbReference type="SUPFAM" id="SSF54534">
    <property type="entry name" value="FKBP-like"/>
    <property type="match status" value="1"/>
</dbReference>
<dbReference type="InterPro" id="IPR011990">
    <property type="entry name" value="TPR-like_helical_dom_sf"/>
</dbReference>
<dbReference type="SMART" id="SM00028">
    <property type="entry name" value="TPR"/>
    <property type="match status" value="2"/>
</dbReference>
<keyword evidence="2" id="KW-0802">TPR repeat</keyword>
<dbReference type="Pfam" id="PF13414">
    <property type="entry name" value="TPR_11"/>
    <property type="match status" value="1"/>
</dbReference>
<dbReference type="PANTHER" id="PTHR47245">
    <property type="entry name" value="PEPTIDYLPROLYL ISOMERASE"/>
    <property type="match status" value="1"/>
</dbReference>
<dbReference type="Pfam" id="PF13624">
    <property type="entry name" value="SurA_N_3"/>
    <property type="match status" value="1"/>
</dbReference>
<comment type="caution">
    <text evidence="4">The sequence shown here is derived from an EMBL/GenBank/DDBJ whole genome shotgun (WGS) entry which is preliminary data.</text>
</comment>
<reference evidence="4 5" key="1">
    <citation type="journal article" date="2016" name="Nat. Commun.">
        <title>Thousands of microbial genomes shed light on interconnected biogeochemical processes in an aquifer system.</title>
        <authorList>
            <person name="Anantharaman K."/>
            <person name="Brown C.T."/>
            <person name="Hug L.A."/>
            <person name="Sharon I."/>
            <person name="Castelle C.J."/>
            <person name="Probst A.J."/>
            <person name="Thomas B.C."/>
            <person name="Singh A."/>
            <person name="Wilkins M.J."/>
            <person name="Karaoz U."/>
            <person name="Brodie E.L."/>
            <person name="Williams K.H."/>
            <person name="Hubbard S.S."/>
            <person name="Banfield J.F."/>
        </authorList>
    </citation>
    <scope>NUCLEOTIDE SEQUENCE [LARGE SCALE GENOMIC DNA]</scope>
</reference>
<organism evidence="4 5">
    <name type="scientific">candidate division WOR-1 bacterium RIFOXYC2_FULL_46_14</name>
    <dbReference type="NCBI Taxonomy" id="1802587"/>
    <lineage>
        <taxon>Bacteria</taxon>
        <taxon>Bacillati</taxon>
        <taxon>Saganbacteria</taxon>
    </lineage>
</organism>
<dbReference type="SUPFAM" id="SSF109998">
    <property type="entry name" value="Triger factor/SurA peptide-binding domain-like"/>
    <property type="match status" value="1"/>
</dbReference>
<dbReference type="InterPro" id="IPR027304">
    <property type="entry name" value="Trigger_fact/SurA_dom_sf"/>
</dbReference>
<dbReference type="GO" id="GO:0003755">
    <property type="term" value="F:peptidyl-prolyl cis-trans isomerase activity"/>
    <property type="evidence" value="ECO:0007669"/>
    <property type="project" value="UniProtKB-KW"/>
</dbReference>
<evidence type="ECO:0000313" key="5">
    <source>
        <dbReference type="Proteomes" id="UP000179242"/>
    </source>
</evidence>
<dbReference type="InterPro" id="IPR019734">
    <property type="entry name" value="TPR_rpt"/>
</dbReference>
<evidence type="ECO:0000259" key="3">
    <source>
        <dbReference type="PROSITE" id="PS50198"/>
    </source>
</evidence>
<evidence type="ECO:0000256" key="1">
    <source>
        <dbReference type="PROSITE-ProRule" id="PRU00278"/>
    </source>
</evidence>
<dbReference type="Pfam" id="PF13616">
    <property type="entry name" value="Rotamase_3"/>
    <property type="match status" value="1"/>
</dbReference>
<keyword evidence="1" id="KW-0413">Isomerase</keyword>
<sequence length="457" mass="52379">MLRYLRKNMKIIMLVVAAAFILTIFYGLGSQSLKGGEEKQSGFVKVNGREIDSSHYSSIYNRLRNNFPAILSPTDLLYLQSMAVSQTIDFTLMLQDAKKNVGVSGSELNQALEDIARSQKMASVDQLKRVLQNSNRDWNEFKKSVRDELVVQKMVMKKRQEAQVKPEDLREIRCRHILLRHQKGKDREVKERAQKIYEMVKKGDNFAALAGKYSEDPGSKSKGGDLGYFTTGSMVKPFSDAAFKLKIGEISPIVKTDYGYHIIKLEDSRLRKIKGKDVEAAVAEEKQQKIFSEWMYNLKKDAKIEIEDPALKALDLRLKGKLNEAGFEYQKAIKANPRNPYLHVFLATVYEELKKNELAVAEYRKAIDLQSADPSLYVLLGDLYKKMGNKDLAISSYRRASMIAGDSRLIHEQLVDKFKKLGATNYQREELQQIIRINKKEAFEKELIDKQQKLKTK</sequence>
<feature type="domain" description="PpiC" evidence="3">
    <location>
        <begin position="169"/>
        <end position="267"/>
    </location>
</feature>
<dbReference type="EMBL" id="MEUJ01000008">
    <property type="protein sequence ID" value="OGC39508.1"/>
    <property type="molecule type" value="Genomic_DNA"/>
</dbReference>
<dbReference type="PROSITE" id="PS50005">
    <property type="entry name" value="TPR"/>
    <property type="match status" value="1"/>
</dbReference>
<keyword evidence="1" id="KW-0697">Rotamase</keyword>
<protein>
    <recommendedName>
        <fullName evidence="3">PpiC domain-containing protein</fullName>
    </recommendedName>
</protein>
<dbReference type="PROSITE" id="PS01096">
    <property type="entry name" value="PPIC_PPIASE_1"/>
    <property type="match status" value="1"/>
</dbReference>
<dbReference type="InterPro" id="IPR000297">
    <property type="entry name" value="PPIase_PpiC"/>
</dbReference>